<reference evidence="2 3" key="1">
    <citation type="submission" date="2021-04" db="EMBL/GenBank/DDBJ databases">
        <title>Ruania sp. nov., isolated from sandy soil of mangrove forest.</title>
        <authorList>
            <person name="Ge X."/>
            <person name="Huang R."/>
            <person name="Liu W."/>
        </authorList>
    </citation>
    <scope>NUCLEOTIDE SEQUENCE [LARGE SCALE GENOMIC DNA]</scope>
    <source>
        <strain evidence="2 3">N2-46</strain>
    </source>
</reference>
<comment type="caution">
    <text evidence="2">The sequence shown here is derived from an EMBL/GenBank/DDBJ whole genome shotgun (WGS) entry which is preliminary data.</text>
</comment>
<keyword evidence="3" id="KW-1185">Reference proteome</keyword>
<keyword evidence="2" id="KW-0540">Nuclease</keyword>
<dbReference type="PANTHER" id="PTHR33877">
    <property type="entry name" value="SLL1193 PROTEIN"/>
    <property type="match status" value="1"/>
</dbReference>
<feature type="domain" description="HNH nuclease" evidence="1">
    <location>
        <begin position="72"/>
        <end position="122"/>
    </location>
</feature>
<dbReference type="Proteomes" id="UP000826651">
    <property type="component" value="Unassembled WGS sequence"/>
</dbReference>
<dbReference type="PANTHER" id="PTHR33877:SF2">
    <property type="entry name" value="OS07G0170200 PROTEIN"/>
    <property type="match status" value="1"/>
</dbReference>
<dbReference type="Pfam" id="PF01844">
    <property type="entry name" value="HNH"/>
    <property type="match status" value="1"/>
</dbReference>
<dbReference type="Gene3D" id="1.10.30.50">
    <property type="match status" value="1"/>
</dbReference>
<evidence type="ECO:0000313" key="2">
    <source>
        <dbReference type="EMBL" id="MBZ2197258.1"/>
    </source>
</evidence>
<evidence type="ECO:0000313" key="3">
    <source>
        <dbReference type="Proteomes" id="UP000826651"/>
    </source>
</evidence>
<dbReference type="GO" id="GO:0004519">
    <property type="term" value="F:endonuclease activity"/>
    <property type="evidence" value="ECO:0007669"/>
    <property type="project" value="UniProtKB-KW"/>
</dbReference>
<keyword evidence="2" id="KW-0255">Endonuclease</keyword>
<dbReference type="InterPro" id="IPR003615">
    <property type="entry name" value="HNH_nuc"/>
</dbReference>
<dbReference type="RefSeq" id="WP_223406885.1">
    <property type="nucleotide sequence ID" value="NZ_JAGSHT010000013.1"/>
</dbReference>
<dbReference type="CDD" id="cd00085">
    <property type="entry name" value="HNHc"/>
    <property type="match status" value="1"/>
</dbReference>
<dbReference type="InterPro" id="IPR052892">
    <property type="entry name" value="NA-targeting_endonuclease"/>
</dbReference>
<keyword evidence="2" id="KW-0378">Hydrolase</keyword>
<accession>A0ABS7SDC0</accession>
<organism evidence="2 3">
    <name type="scientific">Occultella gossypii</name>
    <dbReference type="NCBI Taxonomy" id="2800820"/>
    <lineage>
        <taxon>Bacteria</taxon>
        <taxon>Bacillati</taxon>
        <taxon>Actinomycetota</taxon>
        <taxon>Actinomycetes</taxon>
        <taxon>Micrococcales</taxon>
        <taxon>Ruaniaceae</taxon>
        <taxon>Occultella</taxon>
    </lineage>
</organism>
<gene>
    <name evidence="2" type="ORF">KCQ71_13920</name>
</gene>
<name>A0ABS7SDC0_9MICO</name>
<dbReference type="InterPro" id="IPR002711">
    <property type="entry name" value="HNH"/>
</dbReference>
<dbReference type="EMBL" id="JAGSHT010000013">
    <property type="protein sequence ID" value="MBZ2197258.1"/>
    <property type="molecule type" value="Genomic_DNA"/>
</dbReference>
<protein>
    <submittedName>
        <fullName evidence="2">HNH endonuclease</fullName>
    </submittedName>
</protein>
<proteinExistence type="predicted"/>
<dbReference type="SMART" id="SM00507">
    <property type="entry name" value="HNHc"/>
    <property type="match status" value="1"/>
</dbReference>
<evidence type="ECO:0000259" key="1">
    <source>
        <dbReference type="SMART" id="SM00507"/>
    </source>
</evidence>
<sequence>MARDFTLKPYPPFDGSVPLDVYRARMARDYGLQRAEFLRQGRMGQARDENGKLLYLITDRGECRRTRDIPKRTRAAVLARDGHACVNCGATRSLELDHIVRYIDGGSDEPDNLRTLCQPCHAKRGGRP</sequence>